<organism evidence="2 3">
    <name type="scientific">Fibroporia radiculosa</name>
    <dbReference type="NCBI Taxonomy" id="599839"/>
    <lineage>
        <taxon>Eukaryota</taxon>
        <taxon>Fungi</taxon>
        <taxon>Dikarya</taxon>
        <taxon>Basidiomycota</taxon>
        <taxon>Agaricomycotina</taxon>
        <taxon>Agaricomycetes</taxon>
        <taxon>Polyporales</taxon>
        <taxon>Fibroporiaceae</taxon>
        <taxon>Fibroporia</taxon>
    </lineage>
</organism>
<evidence type="ECO:0000313" key="3">
    <source>
        <dbReference type="Proteomes" id="UP000006352"/>
    </source>
</evidence>
<feature type="region of interest" description="Disordered" evidence="1">
    <location>
        <begin position="25"/>
        <end position="227"/>
    </location>
</feature>
<gene>
    <name evidence="2" type="ORF">FIBRA_03702</name>
</gene>
<protein>
    <submittedName>
        <fullName evidence="2">Uncharacterized protein</fullName>
    </submittedName>
</protein>
<feature type="compositionally biased region" description="Low complexity" evidence="1">
    <location>
        <begin position="146"/>
        <end position="158"/>
    </location>
</feature>
<sequence length="246" mass="26449">MSFSDDEFDAFPDLFEGVDWALVPGLGDVSVPVPSPASEDDKSDQPPDPRPSASEVENPIIPPSLATSSNDTGEHSRGSNSDEPSPYRFDEDDNSFLEELSALEATLSQSPYMPAPAATPASSVYGPEVGRDGITPARPMTPTNLAATSSTVSVPASTGDDSDFTAALEDTATASKHLLERDDDTSSSRKKRSRRVDDLPSNPQVNKKRSKKKKNKGKEKVARDTDLHAYARDMLAGFEDDLDCPM</sequence>
<keyword evidence="3" id="KW-1185">Reference proteome</keyword>
<dbReference type="EMBL" id="HE797042">
    <property type="protein sequence ID" value="CCM01641.1"/>
    <property type="molecule type" value="Genomic_DNA"/>
</dbReference>
<dbReference type="GeneID" id="24096552"/>
<evidence type="ECO:0000313" key="2">
    <source>
        <dbReference type="EMBL" id="CCM01641.1"/>
    </source>
</evidence>
<feature type="compositionally biased region" description="Low complexity" evidence="1">
    <location>
        <begin position="97"/>
        <end position="110"/>
    </location>
</feature>
<dbReference type="HOGENOM" id="CLU_1129079_0_0_1"/>
<dbReference type="RefSeq" id="XP_012180924.1">
    <property type="nucleotide sequence ID" value="XM_012325534.1"/>
</dbReference>
<name>J4I9R9_9APHY</name>
<evidence type="ECO:0000256" key="1">
    <source>
        <dbReference type="SAM" id="MobiDB-lite"/>
    </source>
</evidence>
<accession>J4I9R9</accession>
<dbReference type="InParanoid" id="J4I9R9"/>
<dbReference type="STRING" id="599839.J4I9R9"/>
<feature type="compositionally biased region" description="Basic and acidic residues" evidence="1">
    <location>
        <begin position="177"/>
        <end position="187"/>
    </location>
</feature>
<dbReference type="Proteomes" id="UP000006352">
    <property type="component" value="Unassembled WGS sequence"/>
</dbReference>
<feature type="compositionally biased region" description="Basic and acidic residues" evidence="1">
    <location>
        <begin position="218"/>
        <end position="227"/>
    </location>
</feature>
<proteinExistence type="predicted"/>
<reference evidence="2 3" key="1">
    <citation type="journal article" date="2012" name="Appl. Environ. Microbiol.">
        <title>Short-read sequencing for genomic analysis of the brown rot fungus Fibroporia radiculosa.</title>
        <authorList>
            <person name="Tang J.D."/>
            <person name="Perkins A.D."/>
            <person name="Sonstegard T.S."/>
            <person name="Schroeder S.G."/>
            <person name="Burgess S.C."/>
            <person name="Diehl S.V."/>
        </authorList>
    </citation>
    <scope>NUCLEOTIDE SEQUENCE [LARGE SCALE GENOMIC DNA]</scope>
    <source>
        <strain evidence="2 3">TFFH 294</strain>
    </source>
</reference>
<dbReference type="AlphaFoldDB" id="J4I9R9"/>
<feature type="compositionally biased region" description="Basic residues" evidence="1">
    <location>
        <begin position="206"/>
        <end position="217"/>
    </location>
</feature>